<sequence length="157" mass="17469">MARELRHAPRLQRLDLRANAIGAAGAEAVALLFVEAPPWALRDVDGIDLAAALERRKLLWPLARGRSDGAILGEMRRPAQEVYALLLALHRRNFFLDSEGHIMRRITAFVSERHSAAVPAAIVRAQATIAEGGGEVEEEKKEAEEEQLRPAQRRRLV</sequence>
<dbReference type="EMBL" id="HBGJ01042803">
    <property type="protein sequence ID" value="CAD9268440.1"/>
    <property type="molecule type" value="Transcribed_RNA"/>
</dbReference>
<feature type="region of interest" description="Disordered" evidence="1">
    <location>
        <begin position="133"/>
        <end position="157"/>
    </location>
</feature>
<protein>
    <submittedName>
        <fullName evidence="2">Uncharacterized protein</fullName>
    </submittedName>
</protein>
<evidence type="ECO:0000313" key="2">
    <source>
        <dbReference type="EMBL" id="CAD9268440.1"/>
    </source>
</evidence>
<dbReference type="AlphaFoldDB" id="A0A7S1UHU7"/>
<proteinExistence type="predicted"/>
<evidence type="ECO:0000256" key="1">
    <source>
        <dbReference type="SAM" id="MobiDB-lite"/>
    </source>
</evidence>
<gene>
    <name evidence="2" type="ORF">PPAR1163_LOCUS26874</name>
</gene>
<name>A0A7S1UHU7_9STRA</name>
<reference evidence="2" key="1">
    <citation type="submission" date="2021-01" db="EMBL/GenBank/DDBJ databases">
        <authorList>
            <person name="Corre E."/>
            <person name="Pelletier E."/>
            <person name="Niang G."/>
            <person name="Scheremetjew M."/>
            <person name="Finn R."/>
            <person name="Kale V."/>
            <person name="Holt S."/>
            <person name="Cochrane G."/>
            <person name="Meng A."/>
            <person name="Brown T."/>
            <person name="Cohen L."/>
        </authorList>
    </citation>
    <scope>NUCLEOTIDE SEQUENCE</scope>
    <source>
        <strain evidence="2">CCMP2877</strain>
    </source>
</reference>
<accession>A0A7S1UHU7</accession>
<organism evidence="2">
    <name type="scientific">Phaeomonas parva</name>
    <dbReference type="NCBI Taxonomy" id="124430"/>
    <lineage>
        <taxon>Eukaryota</taxon>
        <taxon>Sar</taxon>
        <taxon>Stramenopiles</taxon>
        <taxon>Ochrophyta</taxon>
        <taxon>Pinguiophyceae</taxon>
        <taxon>Pinguiochrysidales</taxon>
        <taxon>Pinguiochrysidaceae</taxon>
        <taxon>Phaeomonas</taxon>
    </lineage>
</organism>
<feature type="compositionally biased region" description="Basic and acidic residues" evidence="1">
    <location>
        <begin position="138"/>
        <end position="148"/>
    </location>
</feature>